<dbReference type="AlphaFoldDB" id="A0AAD4VJA2"/>
<dbReference type="EMBL" id="JAJFAZ020000006">
    <property type="protein sequence ID" value="KAI5324976.1"/>
    <property type="molecule type" value="Genomic_DNA"/>
</dbReference>
<dbReference type="InterPro" id="IPR054722">
    <property type="entry name" value="PolX-like_BBD"/>
</dbReference>
<evidence type="ECO:0000256" key="2">
    <source>
        <dbReference type="SAM" id="MobiDB-lite"/>
    </source>
</evidence>
<feature type="coiled-coil region" evidence="1">
    <location>
        <begin position="61"/>
        <end position="104"/>
    </location>
</feature>
<evidence type="ECO:0000256" key="1">
    <source>
        <dbReference type="SAM" id="Coils"/>
    </source>
</evidence>
<evidence type="ECO:0000259" key="3">
    <source>
        <dbReference type="Pfam" id="PF22936"/>
    </source>
</evidence>
<accession>A0AAD4VJA2</accession>
<protein>
    <recommendedName>
        <fullName evidence="3">Retrovirus-related Pol polyprotein from transposon TNT 1-94-like beta-barrel domain-containing protein</fullName>
    </recommendedName>
</protein>
<dbReference type="Proteomes" id="UP001054821">
    <property type="component" value="Chromosome 6"/>
</dbReference>
<name>A0AAD4VJA2_PRUDU</name>
<evidence type="ECO:0000313" key="5">
    <source>
        <dbReference type="Proteomes" id="UP001054821"/>
    </source>
</evidence>
<gene>
    <name evidence="4" type="ORF">L3X38_034049</name>
</gene>
<dbReference type="Pfam" id="PF22936">
    <property type="entry name" value="Pol_BBD"/>
    <property type="match status" value="1"/>
</dbReference>
<feature type="region of interest" description="Disordered" evidence="2">
    <location>
        <begin position="1"/>
        <end position="47"/>
    </location>
</feature>
<organism evidence="4 5">
    <name type="scientific">Prunus dulcis</name>
    <name type="common">Almond</name>
    <name type="synonym">Amygdalus dulcis</name>
    <dbReference type="NCBI Taxonomy" id="3755"/>
    <lineage>
        <taxon>Eukaryota</taxon>
        <taxon>Viridiplantae</taxon>
        <taxon>Streptophyta</taxon>
        <taxon>Embryophyta</taxon>
        <taxon>Tracheophyta</taxon>
        <taxon>Spermatophyta</taxon>
        <taxon>Magnoliopsida</taxon>
        <taxon>eudicotyledons</taxon>
        <taxon>Gunneridae</taxon>
        <taxon>Pentapetalae</taxon>
        <taxon>rosids</taxon>
        <taxon>fabids</taxon>
        <taxon>Rosales</taxon>
        <taxon>Rosaceae</taxon>
        <taxon>Amygdaloideae</taxon>
        <taxon>Amygdaleae</taxon>
        <taxon>Prunus</taxon>
    </lineage>
</organism>
<feature type="domain" description="Retrovirus-related Pol polyprotein from transposon TNT 1-94-like beta-barrel" evidence="3">
    <location>
        <begin position="305"/>
        <end position="380"/>
    </location>
</feature>
<proteinExistence type="predicted"/>
<sequence length="445" mass="49129">MKVSWSESESEVSQEDSSSSDDDDQHVAFVDSVQPVSDESDFESNDLSHESLGRKYDCLFKETLSLKEESLKLEANNHELQHEIIILKETKKELSDKFVSLEKEFVALVSIRSNLENQVNVLKESNIGFQNSNKQLLGELNEAKSKVISMTIGASKIDKMWTMGKLHGDKGGHGFNHFDSTSSSSTTRFVKSKTPTIATLDAQQVVKKPKFVPTCHRCGLTGHIRPVCHMYKKDKTRKLSSKSKRNPRSLQDQVDHLLNEVTKIAKLVSLKMSSHIVPKSTWVAKGHTKCLVVLNAFVASNTNSWYFDSGCSKHMSGDKSVFSSLNPFDGGTVTFGGGHKSQVVGKGTVCIPGLPELKNVRCVEGLTSNLISVSHLCDDGVIEVRFSKHGCKIIGKSGNEIASTARSRDNCYCIDGVNDAKEVVGNNVVNKTSVLWHQRLGHVNF</sequence>
<reference evidence="4 5" key="1">
    <citation type="journal article" date="2022" name="G3 (Bethesda)">
        <title>Whole-genome sequence and methylome profiling of the almond [Prunus dulcis (Mill.) D.A. Webb] cultivar 'Nonpareil'.</title>
        <authorList>
            <person name="D'Amico-Willman K.M."/>
            <person name="Ouma W.Z."/>
            <person name="Meulia T."/>
            <person name="Sideli G.M."/>
            <person name="Gradziel T.M."/>
            <person name="Fresnedo-Ramirez J."/>
        </authorList>
    </citation>
    <scope>NUCLEOTIDE SEQUENCE [LARGE SCALE GENOMIC DNA]</scope>
    <source>
        <strain evidence="4">Clone GOH B32 T37-40</strain>
    </source>
</reference>
<keyword evidence="1" id="KW-0175">Coiled coil</keyword>
<evidence type="ECO:0000313" key="4">
    <source>
        <dbReference type="EMBL" id="KAI5324976.1"/>
    </source>
</evidence>
<comment type="caution">
    <text evidence="4">The sequence shown here is derived from an EMBL/GenBank/DDBJ whole genome shotgun (WGS) entry which is preliminary data.</text>
</comment>
<keyword evidence="5" id="KW-1185">Reference proteome</keyword>
<feature type="compositionally biased region" description="Acidic residues" evidence="2">
    <location>
        <begin position="8"/>
        <end position="24"/>
    </location>
</feature>